<keyword evidence="2" id="KW-1185">Reference proteome</keyword>
<dbReference type="Proteomes" id="UP000799777">
    <property type="component" value="Unassembled WGS sequence"/>
</dbReference>
<dbReference type="EMBL" id="ML978248">
    <property type="protein sequence ID" value="KAF2026201.1"/>
    <property type="molecule type" value="Genomic_DNA"/>
</dbReference>
<reference evidence="1" key="1">
    <citation type="journal article" date="2020" name="Stud. Mycol.">
        <title>101 Dothideomycetes genomes: a test case for predicting lifestyles and emergence of pathogens.</title>
        <authorList>
            <person name="Haridas S."/>
            <person name="Albert R."/>
            <person name="Binder M."/>
            <person name="Bloem J."/>
            <person name="Labutti K."/>
            <person name="Salamov A."/>
            <person name="Andreopoulos B."/>
            <person name="Baker S."/>
            <person name="Barry K."/>
            <person name="Bills G."/>
            <person name="Bluhm B."/>
            <person name="Cannon C."/>
            <person name="Castanera R."/>
            <person name="Culley D."/>
            <person name="Daum C."/>
            <person name="Ezra D."/>
            <person name="Gonzalez J."/>
            <person name="Henrissat B."/>
            <person name="Kuo A."/>
            <person name="Liang C."/>
            <person name="Lipzen A."/>
            <person name="Lutzoni F."/>
            <person name="Magnuson J."/>
            <person name="Mondo S."/>
            <person name="Nolan M."/>
            <person name="Ohm R."/>
            <person name="Pangilinan J."/>
            <person name="Park H.-J."/>
            <person name="Ramirez L."/>
            <person name="Alfaro M."/>
            <person name="Sun H."/>
            <person name="Tritt A."/>
            <person name="Yoshinaga Y."/>
            <person name="Zwiers L.-H."/>
            <person name="Turgeon B."/>
            <person name="Goodwin S."/>
            <person name="Spatafora J."/>
            <person name="Crous P."/>
            <person name="Grigoriev I."/>
        </authorList>
    </citation>
    <scope>NUCLEOTIDE SEQUENCE</scope>
    <source>
        <strain evidence="1">CBS 110217</strain>
    </source>
</reference>
<sequence>MSSPTLHQYVTLDIDTLLASLQPQLDSLTLYAPLEAICIRHDDLSSAEQRVMFHNNIGEKLGAAGDWNGLTPEQLVHCVRVQGFLGPNEDNVYSDWDLRLKLMLESKTLDMYQELQDDLDAVHHLLDEEIQVKKEVQGEDALKIKQAEENENDDKIILVTKDGQLMRY</sequence>
<evidence type="ECO:0000313" key="2">
    <source>
        <dbReference type="Proteomes" id="UP000799777"/>
    </source>
</evidence>
<evidence type="ECO:0000313" key="1">
    <source>
        <dbReference type="EMBL" id="KAF2026201.1"/>
    </source>
</evidence>
<accession>A0A9P4H1L8</accession>
<gene>
    <name evidence="1" type="ORF">EK21DRAFT_116096</name>
</gene>
<name>A0A9P4H1L8_9PLEO</name>
<dbReference type="AlphaFoldDB" id="A0A9P4H1L8"/>
<comment type="caution">
    <text evidence="1">The sequence shown here is derived from an EMBL/GenBank/DDBJ whole genome shotgun (WGS) entry which is preliminary data.</text>
</comment>
<organism evidence="1 2">
    <name type="scientific">Setomelanomma holmii</name>
    <dbReference type="NCBI Taxonomy" id="210430"/>
    <lineage>
        <taxon>Eukaryota</taxon>
        <taxon>Fungi</taxon>
        <taxon>Dikarya</taxon>
        <taxon>Ascomycota</taxon>
        <taxon>Pezizomycotina</taxon>
        <taxon>Dothideomycetes</taxon>
        <taxon>Pleosporomycetidae</taxon>
        <taxon>Pleosporales</taxon>
        <taxon>Pleosporineae</taxon>
        <taxon>Phaeosphaeriaceae</taxon>
        <taxon>Setomelanomma</taxon>
    </lineage>
</organism>
<proteinExistence type="predicted"/>
<protein>
    <submittedName>
        <fullName evidence="1">Uncharacterized protein</fullName>
    </submittedName>
</protein>